<gene>
    <name evidence="2" type="ORF">B0I32_12190</name>
</gene>
<accession>A0A2T0MMB1</accession>
<organism evidence="2 3">
    <name type="scientific">Nonomuraea fuscirosea</name>
    <dbReference type="NCBI Taxonomy" id="1291556"/>
    <lineage>
        <taxon>Bacteria</taxon>
        <taxon>Bacillati</taxon>
        <taxon>Actinomycetota</taxon>
        <taxon>Actinomycetes</taxon>
        <taxon>Streptosporangiales</taxon>
        <taxon>Streptosporangiaceae</taxon>
        <taxon>Nonomuraea</taxon>
    </lineage>
</organism>
<dbReference type="OrthoDB" id="8781117at2"/>
<protein>
    <recommendedName>
        <fullName evidence="4">Lipoprotein</fullName>
    </recommendedName>
</protein>
<evidence type="ECO:0000313" key="3">
    <source>
        <dbReference type="Proteomes" id="UP000238312"/>
    </source>
</evidence>
<comment type="caution">
    <text evidence="2">The sequence shown here is derived from an EMBL/GenBank/DDBJ whole genome shotgun (WGS) entry which is preliminary data.</text>
</comment>
<dbReference type="AlphaFoldDB" id="A0A2T0MMB1"/>
<proteinExistence type="predicted"/>
<evidence type="ECO:0000313" key="2">
    <source>
        <dbReference type="EMBL" id="PRX58986.1"/>
    </source>
</evidence>
<evidence type="ECO:0008006" key="4">
    <source>
        <dbReference type="Google" id="ProtNLM"/>
    </source>
</evidence>
<dbReference type="Proteomes" id="UP000238312">
    <property type="component" value="Unassembled WGS sequence"/>
</dbReference>
<sequence>MKRSCLAVLALLASLCACGQTVAGSVPGAAGTETIVLPRADQPKPHRPTLERLKREAAASGRPLEEVVKRYAARLAATASPRPTDFDGYDPAATEPAVAIDGIPYAELVDLGTFARSEGISYEEAIDRFGSQSSDSRVIDELHAEFPDEISGVAYVDDHQGLRVGFKGPIPARAIELARTLPMEVTLIGGKGFSAAELRHAQDTVVSWLRSRPEVATVTAHADDETGRVEVTVQPKVMPDDAEEFRRGLELPQPDNPHITLQVTLSADSIAVPQQGPQ</sequence>
<evidence type="ECO:0000256" key="1">
    <source>
        <dbReference type="SAM" id="SignalP"/>
    </source>
</evidence>
<feature type="signal peptide" evidence="1">
    <location>
        <begin position="1"/>
        <end position="19"/>
    </location>
</feature>
<feature type="chain" id="PRO_5039366741" description="Lipoprotein" evidence="1">
    <location>
        <begin position="20"/>
        <end position="278"/>
    </location>
</feature>
<name>A0A2T0MMB1_9ACTN</name>
<dbReference type="PROSITE" id="PS51257">
    <property type="entry name" value="PROKAR_LIPOPROTEIN"/>
    <property type="match status" value="1"/>
</dbReference>
<dbReference type="RefSeq" id="WP_106248541.1">
    <property type="nucleotide sequence ID" value="NZ_PVNG01000021.1"/>
</dbReference>
<keyword evidence="3" id="KW-1185">Reference proteome</keyword>
<dbReference type="EMBL" id="PVNG01000021">
    <property type="protein sequence ID" value="PRX58986.1"/>
    <property type="molecule type" value="Genomic_DNA"/>
</dbReference>
<keyword evidence="1" id="KW-0732">Signal</keyword>
<reference evidence="2 3" key="1">
    <citation type="submission" date="2018-03" db="EMBL/GenBank/DDBJ databases">
        <title>Genomic Encyclopedia of Type Strains, Phase III (KMG-III): the genomes of soil and plant-associated and newly described type strains.</title>
        <authorList>
            <person name="Whitman W."/>
        </authorList>
    </citation>
    <scope>NUCLEOTIDE SEQUENCE [LARGE SCALE GENOMIC DNA]</scope>
    <source>
        <strain evidence="2 3">CGMCC 4.7104</strain>
    </source>
</reference>